<keyword evidence="9" id="KW-1185">Reference proteome</keyword>
<evidence type="ECO:0000256" key="5">
    <source>
        <dbReference type="ARBA" id="ARBA00023242"/>
    </source>
</evidence>
<keyword evidence="6" id="KW-0472">Membrane</keyword>
<comment type="subcellular location">
    <subcellularLocation>
        <location evidence="1">Nucleus</location>
        <location evidence="1">Nucleolus</location>
    </subcellularLocation>
</comment>
<comment type="similarity">
    <text evidence="2">Belongs to the eukaryotic RPA49/POLR1E RNA polymerase subunit family.</text>
</comment>
<evidence type="ECO:0000256" key="6">
    <source>
        <dbReference type="SAM" id="Phobius"/>
    </source>
</evidence>
<evidence type="ECO:0000256" key="2">
    <source>
        <dbReference type="ARBA" id="ARBA00009430"/>
    </source>
</evidence>
<dbReference type="Pfam" id="PF06870">
    <property type="entry name" value="RNA_pol_I_A49"/>
    <property type="match status" value="1"/>
</dbReference>
<dbReference type="GO" id="GO:0005730">
    <property type="term" value="C:nucleolus"/>
    <property type="evidence" value="ECO:0007669"/>
    <property type="project" value="UniProtKB-SubCell"/>
</dbReference>
<feature type="chain" id="PRO_5017311851" evidence="7">
    <location>
        <begin position="26"/>
        <end position="401"/>
    </location>
</feature>
<keyword evidence="4" id="KW-0804">Transcription</keyword>
<dbReference type="AlphaFoldDB" id="A0A3B4BND5"/>
<dbReference type="Ensembl" id="ENSPMGT00000031975.1">
    <property type="protein sequence ID" value="ENSPMGP00000030037.1"/>
    <property type="gene ID" value="ENSPMGG00000024169.1"/>
</dbReference>
<keyword evidence="3" id="KW-0240">DNA-directed RNA polymerase</keyword>
<dbReference type="GO" id="GO:0003677">
    <property type="term" value="F:DNA binding"/>
    <property type="evidence" value="ECO:0007669"/>
    <property type="project" value="InterPro"/>
</dbReference>
<reference evidence="8" key="1">
    <citation type="submission" date="2025-08" db="UniProtKB">
        <authorList>
            <consortium name="Ensembl"/>
        </authorList>
    </citation>
    <scope>IDENTIFICATION</scope>
</reference>
<evidence type="ECO:0000256" key="7">
    <source>
        <dbReference type="SAM" id="SignalP"/>
    </source>
</evidence>
<name>A0A3B4BND5_9GOBI</name>
<feature type="transmembrane region" description="Helical" evidence="6">
    <location>
        <begin position="317"/>
        <end position="338"/>
    </location>
</feature>
<dbReference type="STRING" id="409849.ENSPMGP00000030037"/>
<keyword evidence="5" id="KW-0539">Nucleus</keyword>
<keyword evidence="6" id="KW-0812">Transmembrane</keyword>
<dbReference type="GO" id="GO:0000428">
    <property type="term" value="C:DNA-directed RNA polymerase complex"/>
    <property type="evidence" value="ECO:0007669"/>
    <property type="project" value="UniProtKB-KW"/>
</dbReference>
<accession>A0A3B4BND5</accession>
<protein>
    <submittedName>
        <fullName evidence="8">Uncharacterized protein</fullName>
    </submittedName>
</protein>
<dbReference type="GO" id="GO:0006351">
    <property type="term" value="P:DNA-templated transcription"/>
    <property type="evidence" value="ECO:0007669"/>
    <property type="project" value="InterPro"/>
</dbReference>
<evidence type="ECO:0000313" key="8">
    <source>
        <dbReference type="Ensembl" id="ENSPMGP00000030037.1"/>
    </source>
</evidence>
<proteinExistence type="inferred from homology"/>
<keyword evidence="6" id="KW-1133">Transmembrane helix</keyword>
<evidence type="ECO:0000256" key="4">
    <source>
        <dbReference type="ARBA" id="ARBA00023163"/>
    </source>
</evidence>
<feature type="signal peptide" evidence="7">
    <location>
        <begin position="1"/>
        <end position="25"/>
    </location>
</feature>
<dbReference type="InterPro" id="IPR009668">
    <property type="entry name" value="RNA_pol-assoc_fac_A49-like"/>
</dbReference>
<evidence type="ECO:0000256" key="3">
    <source>
        <dbReference type="ARBA" id="ARBA00022478"/>
    </source>
</evidence>
<dbReference type="PANTHER" id="PTHR14440">
    <property type="entry name" value="DNA-DIRECTED RNA POLYMERASE I SUBUNIT RPA49"/>
    <property type="match status" value="1"/>
</dbReference>
<evidence type="ECO:0000313" key="9">
    <source>
        <dbReference type="Proteomes" id="UP000261520"/>
    </source>
</evidence>
<reference evidence="8" key="2">
    <citation type="submission" date="2025-09" db="UniProtKB">
        <authorList>
            <consortium name="Ensembl"/>
        </authorList>
    </citation>
    <scope>IDENTIFICATION</scope>
</reference>
<sequence length="401" mass="45766">MILTICSMRHLMELFFYLLVQFSNGIVKDPDKLRFSMYKNTDERNPRKKNRRILVAESSRLSYVGDNFGPASMKCNNMCQYFVGVLNKQTMQMEVHKAQMFNLQPVVPGETDPVKSKDANLTYRDKVDSLIEAFGTNKQKRALTSRRLNEVGSDTLHHAVTKAADSVIEQKGLEALQQEVTETEHQGDVAVHLPPCNAEADKPEDVYAFENLLTSVELSALRDVGAKMVKCALYLCVMKHLENLPQNGETREKILSCSFYLSMLIKLSRQRNMSRKFGQEEGCPRIIQNKLMKTFTVETYRNGRVQNMISSSMRAKLAAYSLALLLHMNLMTANLTLLHRDLGITEARMIEVAKSMGLTLSKTPKVKGEASLLDDFKYATLNLPLVKHEKFTERRKRRKMR</sequence>
<dbReference type="Proteomes" id="UP000261520">
    <property type="component" value="Unplaced"/>
</dbReference>
<organism evidence="8 9">
    <name type="scientific">Periophthalmus magnuspinnatus</name>
    <dbReference type="NCBI Taxonomy" id="409849"/>
    <lineage>
        <taxon>Eukaryota</taxon>
        <taxon>Metazoa</taxon>
        <taxon>Chordata</taxon>
        <taxon>Craniata</taxon>
        <taxon>Vertebrata</taxon>
        <taxon>Euteleostomi</taxon>
        <taxon>Actinopterygii</taxon>
        <taxon>Neopterygii</taxon>
        <taxon>Teleostei</taxon>
        <taxon>Neoteleostei</taxon>
        <taxon>Acanthomorphata</taxon>
        <taxon>Gobiaria</taxon>
        <taxon>Gobiiformes</taxon>
        <taxon>Gobioidei</taxon>
        <taxon>Gobiidae</taxon>
        <taxon>Oxudercinae</taxon>
        <taxon>Periophthalmus</taxon>
    </lineage>
</organism>
<evidence type="ECO:0000256" key="1">
    <source>
        <dbReference type="ARBA" id="ARBA00004604"/>
    </source>
</evidence>
<keyword evidence="7" id="KW-0732">Signal</keyword>